<reference evidence="1" key="1">
    <citation type="submission" date="2019-03" db="EMBL/GenBank/DDBJ databases">
        <authorList>
            <person name="Mank J."/>
            <person name="Almeida P."/>
        </authorList>
    </citation>
    <scope>NUCLEOTIDE SEQUENCE</scope>
    <source>
        <strain evidence="1">78183</strain>
    </source>
</reference>
<gene>
    <name evidence="1" type="ORF">SVIM_LOCUS92004</name>
</gene>
<organism evidence="1">
    <name type="scientific">Salix viminalis</name>
    <name type="common">Common osier</name>
    <name type="synonym">Basket willow</name>
    <dbReference type="NCBI Taxonomy" id="40686"/>
    <lineage>
        <taxon>Eukaryota</taxon>
        <taxon>Viridiplantae</taxon>
        <taxon>Streptophyta</taxon>
        <taxon>Embryophyta</taxon>
        <taxon>Tracheophyta</taxon>
        <taxon>Spermatophyta</taxon>
        <taxon>Magnoliopsida</taxon>
        <taxon>eudicotyledons</taxon>
        <taxon>Gunneridae</taxon>
        <taxon>Pentapetalae</taxon>
        <taxon>rosids</taxon>
        <taxon>fabids</taxon>
        <taxon>Malpighiales</taxon>
        <taxon>Salicaceae</taxon>
        <taxon>Saliceae</taxon>
        <taxon>Salix</taxon>
    </lineage>
</organism>
<sequence length="97" mass="10801">MQERGGIVYIPGSSCPPPWKALARHPEMPPGGWSIISVFPSTARSLALFIGLALRPKRWLLICLSPRSLFVFRILIDNFEVETLIVSNKRAGQADKI</sequence>
<accession>A0A6N2KJZ9</accession>
<protein>
    <submittedName>
        <fullName evidence="1">Uncharacterized protein</fullName>
    </submittedName>
</protein>
<name>A0A6N2KJZ9_SALVM</name>
<proteinExistence type="predicted"/>
<evidence type="ECO:0000313" key="1">
    <source>
        <dbReference type="EMBL" id="VFU28149.1"/>
    </source>
</evidence>
<dbReference type="EMBL" id="CAADRP010000446">
    <property type="protein sequence ID" value="VFU28149.1"/>
    <property type="molecule type" value="Genomic_DNA"/>
</dbReference>
<dbReference type="AlphaFoldDB" id="A0A6N2KJZ9"/>